<evidence type="ECO:0000256" key="1">
    <source>
        <dbReference type="ARBA" id="ARBA00001968"/>
    </source>
</evidence>
<dbReference type="GeneID" id="112687730"/>
<name>A0A8B8G1C2_9HEMI</name>
<sequence length="144" mass="16245">MCSLIISVDIFAFRKFSQIAAFPGIIGCVDGTHIPIKCSQLERGEIFRNRKGRFSINIQVVGGPDLKIYDLVARRPGSVHDSRIFQNSRVKNRLETGLLKGILLGDSGYPQSYYLYTPAPEPVIPQRPNPNTISYNMDLQNYRN</sequence>
<dbReference type="OrthoDB" id="6585180at2759"/>
<dbReference type="GO" id="GO:0046872">
    <property type="term" value="F:metal ion binding"/>
    <property type="evidence" value="ECO:0007669"/>
    <property type="project" value="UniProtKB-KW"/>
</dbReference>
<organism evidence="4 5">
    <name type="scientific">Sipha flava</name>
    <name type="common">yellow sugarcane aphid</name>
    <dbReference type="NCBI Taxonomy" id="143950"/>
    <lineage>
        <taxon>Eukaryota</taxon>
        <taxon>Metazoa</taxon>
        <taxon>Ecdysozoa</taxon>
        <taxon>Arthropoda</taxon>
        <taxon>Hexapoda</taxon>
        <taxon>Insecta</taxon>
        <taxon>Pterygota</taxon>
        <taxon>Neoptera</taxon>
        <taxon>Paraneoptera</taxon>
        <taxon>Hemiptera</taxon>
        <taxon>Sternorrhyncha</taxon>
        <taxon>Aphidomorpha</taxon>
        <taxon>Aphidoidea</taxon>
        <taxon>Aphididae</taxon>
        <taxon>Sipha</taxon>
    </lineage>
</organism>
<evidence type="ECO:0000313" key="5">
    <source>
        <dbReference type="RefSeq" id="XP_025416406.1"/>
    </source>
</evidence>
<protein>
    <submittedName>
        <fullName evidence="5">Nuclease HARBI1</fullName>
    </submittedName>
</protein>
<feature type="domain" description="DDE Tnp4" evidence="3">
    <location>
        <begin position="29"/>
        <end position="143"/>
    </location>
</feature>
<gene>
    <name evidence="5" type="primary">LOC112687730</name>
</gene>
<comment type="cofactor">
    <cofactor evidence="1">
        <name>a divalent metal cation</name>
        <dbReference type="ChEBI" id="CHEBI:60240"/>
    </cofactor>
</comment>
<keyword evidence="4" id="KW-1185">Reference proteome</keyword>
<evidence type="ECO:0000313" key="4">
    <source>
        <dbReference type="Proteomes" id="UP000694846"/>
    </source>
</evidence>
<evidence type="ECO:0000259" key="3">
    <source>
        <dbReference type="Pfam" id="PF13359"/>
    </source>
</evidence>
<dbReference type="RefSeq" id="XP_025416406.1">
    <property type="nucleotide sequence ID" value="XM_025560621.1"/>
</dbReference>
<proteinExistence type="predicted"/>
<dbReference type="InterPro" id="IPR027806">
    <property type="entry name" value="HARBI1_dom"/>
</dbReference>
<evidence type="ECO:0000256" key="2">
    <source>
        <dbReference type="ARBA" id="ARBA00022723"/>
    </source>
</evidence>
<accession>A0A8B8G1C2</accession>
<dbReference type="Pfam" id="PF13359">
    <property type="entry name" value="DDE_Tnp_4"/>
    <property type="match status" value="1"/>
</dbReference>
<dbReference type="Proteomes" id="UP000694846">
    <property type="component" value="Unplaced"/>
</dbReference>
<dbReference type="AlphaFoldDB" id="A0A8B8G1C2"/>
<reference evidence="5" key="1">
    <citation type="submission" date="2025-08" db="UniProtKB">
        <authorList>
            <consortium name="RefSeq"/>
        </authorList>
    </citation>
    <scope>IDENTIFICATION</scope>
    <source>
        <tissue evidence="5">Whole body</tissue>
    </source>
</reference>
<keyword evidence="2" id="KW-0479">Metal-binding</keyword>